<reference evidence="2" key="1">
    <citation type="journal article" date="2021" name="Proc. Natl. Acad. Sci. U.S.A.">
        <title>A Catalog of Tens of Thousands of Viruses from Human Metagenomes Reveals Hidden Associations with Chronic Diseases.</title>
        <authorList>
            <person name="Tisza M.J."/>
            <person name="Buck C.B."/>
        </authorList>
    </citation>
    <scope>NUCLEOTIDE SEQUENCE</scope>
    <source>
        <strain evidence="2">CtLq07</strain>
    </source>
</reference>
<feature type="coiled-coil region" evidence="1">
    <location>
        <begin position="35"/>
        <end position="62"/>
    </location>
</feature>
<keyword evidence="1" id="KW-0175">Coiled coil</keyword>
<proteinExistence type="predicted"/>
<evidence type="ECO:0000256" key="1">
    <source>
        <dbReference type="SAM" id="Coils"/>
    </source>
</evidence>
<protein>
    <submittedName>
        <fullName evidence="2">Uncharacterized protein</fullName>
    </submittedName>
</protein>
<evidence type="ECO:0000313" key="2">
    <source>
        <dbReference type="EMBL" id="DAF60497.1"/>
    </source>
</evidence>
<name>A0A8S5TB47_9CAUD</name>
<accession>A0A8S5TB47</accession>
<organism evidence="2">
    <name type="scientific">Myoviridae sp. ctLq07</name>
    <dbReference type="NCBI Taxonomy" id="2827681"/>
    <lineage>
        <taxon>Viruses</taxon>
        <taxon>Duplodnaviria</taxon>
        <taxon>Heunggongvirae</taxon>
        <taxon>Uroviricota</taxon>
        <taxon>Caudoviricetes</taxon>
    </lineage>
</organism>
<dbReference type="EMBL" id="BK032789">
    <property type="protein sequence ID" value="DAF60497.1"/>
    <property type="molecule type" value="Genomic_DNA"/>
</dbReference>
<sequence>MNEEEFEELFGNTPFENIKKIQQYTDKNYIPIQKVREMRDELARTEAEYMEWQKQELEQKDKIIDLMAEDIDGFQMECNRYFKDKEEVKQYFINKAKKIK</sequence>